<dbReference type="EMBL" id="OB678577">
    <property type="protein sequence ID" value="CAD7236367.1"/>
    <property type="molecule type" value="Genomic_DNA"/>
</dbReference>
<keyword evidence="2" id="KW-0479">Metal-binding</keyword>
<feature type="domain" description="Transposase IS204/IS1001/IS1096/IS1165 DDE" evidence="3">
    <location>
        <begin position="59"/>
        <end position="250"/>
    </location>
</feature>
<evidence type="ECO:0000256" key="1">
    <source>
        <dbReference type="ARBA" id="ARBA00006217"/>
    </source>
</evidence>
<sequence>MSANFQISLDIPDVEILAVRNGEQGELILEVSYDAVEGCIDRHVGKTVDWDQVAPFMTLGLDEIALRKGHRDFVCVVTALDRKDQVMVLAILPDRCKQTVKDFLDSMPDELKLTIKRVCSDMYEGFINAAKEALPATSVVIDRFHVAKHYNKGVDDLRKATLRALKKTLPDEEYKKLKGLMWPFRRHFWDLKEEQQAALAELFLHAPALKQAWLLRHELFLIYQAPHTPAQAGQHFDDWIQKVHNRKDRVLVGMVKHYILWVTTGDPKEPEYCLSVIQYAVDVLQVKHIIVCGHYGCDGVKAALDNSDHGLIDNWLRHIRDVIRFHSEEIDRQPEAEQLNCLCELNVMEQL</sequence>
<gene>
    <name evidence="4" type="ORF">CTOB1V02_LOCUS14182</name>
</gene>
<dbReference type="GO" id="GO:0008270">
    <property type="term" value="F:zinc ion binding"/>
    <property type="evidence" value="ECO:0007669"/>
    <property type="project" value="InterPro"/>
</dbReference>
<comment type="similarity">
    <text evidence="1">Belongs to the beta-class carbonic anhydrase family.</text>
</comment>
<keyword evidence="2" id="KW-0862">Zinc</keyword>
<dbReference type="Pfam" id="PF00484">
    <property type="entry name" value="Pro_CA"/>
    <property type="match status" value="1"/>
</dbReference>
<accession>A0A7R8ZVX7</accession>
<dbReference type="SMART" id="SM00947">
    <property type="entry name" value="Pro_CA"/>
    <property type="match status" value="1"/>
</dbReference>
<dbReference type="PANTHER" id="PTHR33498:SF1">
    <property type="entry name" value="TRANSPOSASE FOR INSERTION SEQUENCE ELEMENT IS1557"/>
    <property type="match status" value="1"/>
</dbReference>
<dbReference type="InterPro" id="IPR036874">
    <property type="entry name" value="Carbonic_anhydrase_sf"/>
</dbReference>
<dbReference type="AlphaFoldDB" id="A0A7R8ZVX7"/>
<organism evidence="4">
    <name type="scientific">Cyprideis torosa</name>
    <dbReference type="NCBI Taxonomy" id="163714"/>
    <lineage>
        <taxon>Eukaryota</taxon>
        <taxon>Metazoa</taxon>
        <taxon>Ecdysozoa</taxon>
        <taxon>Arthropoda</taxon>
        <taxon>Crustacea</taxon>
        <taxon>Oligostraca</taxon>
        <taxon>Ostracoda</taxon>
        <taxon>Podocopa</taxon>
        <taxon>Podocopida</taxon>
        <taxon>Cytherocopina</taxon>
        <taxon>Cytheroidea</taxon>
        <taxon>Cytherideidae</taxon>
        <taxon>Cyprideis</taxon>
    </lineage>
</organism>
<name>A0A7R8ZVX7_9CRUS</name>
<proteinExistence type="inferred from homology"/>
<evidence type="ECO:0000256" key="2">
    <source>
        <dbReference type="PIRSR" id="PIRSR601765-1"/>
    </source>
</evidence>
<dbReference type="Pfam" id="PF01610">
    <property type="entry name" value="DDE_Tnp_ISL3"/>
    <property type="match status" value="1"/>
</dbReference>
<comment type="cofactor">
    <cofactor evidence="2">
        <name>Zn(2+)</name>
        <dbReference type="ChEBI" id="CHEBI:29105"/>
    </cofactor>
    <text evidence="2">Binds 1 zinc ion per subunit.</text>
</comment>
<dbReference type="GO" id="GO:0004089">
    <property type="term" value="F:carbonate dehydratase activity"/>
    <property type="evidence" value="ECO:0007669"/>
    <property type="project" value="InterPro"/>
</dbReference>
<feature type="non-terminal residue" evidence="4">
    <location>
        <position position="351"/>
    </location>
</feature>
<evidence type="ECO:0000313" key="4">
    <source>
        <dbReference type="EMBL" id="CAD7236367.1"/>
    </source>
</evidence>
<dbReference type="OrthoDB" id="8300404at2759"/>
<feature type="binding site" evidence="2">
    <location>
        <position position="297"/>
    </location>
    <ligand>
        <name>Zn(2+)</name>
        <dbReference type="ChEBI" id="CHEBI:29105"/>
    </ligand>
</feature>
<reference evidence="4" key="1">
    <citation type="submission" date="2020-11" db="EMBL/GenBank/DDBJ databases">
        <authorList>
            <person name="Tran Van P."/>
        </authorList>
    </citation>
    <scope>NUCLEOTIDE SEQUENCE</scope>
</reference>
<dbReference type="SUPFAM" id="SSF53056">
    <property type="entry name" value="beta-carbonic anhydrase, cab"/>
    <property type="match status" value="1"/>
</dbReference>
<dbReference type="InterPro" id="IPR047951">
    <property type="entry name" value="Transpos_ISL3"/>
</dbReference>
<evidence type="ECO:0000259" key="3">
    <source>
        <dbReference type="Pfam" id="PF01610"/>
    </source>
</evidence>
<dbReference type="Gene3D" id="3.40.1050.10">
    <property type="entry name" value="Carbonic anhydrase"/>
    <property type="match status" value="1"/>
</dbReference>
<dbReference type="InterPro" id="IPR001765">
    <property type="entry name" value="Carbonic_anhydrase"/>
</dbReference>
<dbReference type="InterPro" id="IPR002560">
    <property type="entry name" value="Transposase_DDE"/>
</dbReference>
<dbReference type="PANTHER" id="PTHR33498">
    <property type="entry name" value="TRANSPOSASE FOR INSERTION SEQUENCE ELEMENT IS1557"/>
    <property type="match status" value="1"/>
</dbReference>
<feature type="binding site" evidence="2">
    <location>
        <position position="294"/>
    </location>
    <ligand>
        <name>Zn(2+)</name>
        <dbReference type="ChEBI" id="CHEBI:29105"/>
    </ligand>
</feature>
<protein>
    <recommendedName>
        <fullName evidence="3">Transposase IS204/IS1001/IS1096/IS1165 DDE domain-containing protein</fullName>
    </recommendedName>
</protein>